<organism evidence="2 3">
    <name type="scientific">Nesidiocoris tenuis</name>
    <dbReference type="NCBI Taxonomy" id="355587"/>
    <lineage>
        <taxon>Eukaryota</taxon>
        <taxon>Metazoa</taxon>
        <taxon>Ecdysozoa</taxon>
        <taxon>Arthropoda</taxon>
        <taxon>Hexapoda</taxon>
        <taxon>Insecta</taxon>
        <taxon>Pterygota</taxon>
        <taxon>Neoptera</taxon>
        <taxon>Paraneoptera</taxon>
        <taxon>Hemiptera</taxon>
        <taxon>Heteroptera</taxon>
        <taxon>Panheteroptera</taxon>
        <taxon>Cimicomorpha</taxon>
        <taxon>Miridae</taxon>
        <taxon>Dicyphina</taxon>
        <taxon>Nesidiocoris</taxon>
    </lineage>
</organism>
<feature type="coiled-coil region" evidence="1">
    <location>
        <begin position="95"/>
        <end position="171"/>
    </location>
</feature>
<keyword evidence="3" id="KW-1185">Reference proteome</keyword>
<keyword evidence="1" id="KW-0175">Coiled coil</keyword>
<accession>A0ABN7ABB4</accession>
<gene>
    <name evidence="2" type="ORF">NTJ_02400</name>
</gene>
<protein>
    <recommendedName>
        <fullName evidence="4">Kinetochore protein SPC25</fullName>
    </recommendedName>
</protein>
<dbReference type="EMBL" id="AP028909">
    <property type="protein sequence ID" value="BES89593.1"/>
    <property type="molecule type" value="Genomic_DNA"/>
</dbReference>
<name>A0ABN7ABB4_9HEMI</name>
<evidence type="ECO:0000256" key="1">
    <source>
        <dbReference type="SAM" id="Coils"/>
    </source>
</evidence>
<sequence>MFWRLSRLVSSICHPCVSQSATLVYKTTCLALFGFNCRYKAAMDLDWEIECASESLPKISDLIDPSVENGLLETVELVALCERDEKATSSLRLKIDELKRMRSKVDSEKNRAQTETLKLSTRFNSINAERESLEIQKGNLESLLKNLIIHVDELEQDKENKTGKLKSSFERYANAVNIYQKLLDINVEASEGDIYTVQFSRKGAPAVKLTLRSANFKDWEVVDVCPRNSNTFDRITSYLTNTNDVVGLMCQARNSAES</sequence>
<evidence type="ECO:0000313" key="3">
    <source>
        <dbReference type="Proteomes" id="UP001307889"/>
    </source>
</evidence>
<proteinExistence type="predicted"/>
<reference evidence="2 3" key="1">
    <citation type="submission" date="2023-09" db="EMBL/GenBank/DDBJ databases">
        <title>Nesidiocoris tenuis whole genome shotgun sequence.</title>
        <authorList>
            <person name="Shibata T."/>
            <person name="Shimoda M."/>
            <person name="Kobayashi T."/>
            <person name="Uehara T."/>
        </authorList>
    </citation>
    <scope>NUCLEOTIDE SEQUENCE [LARGE SCALE GENOMIC DNA]</scope>
    <source>
        <strain evidence="2 3">Japan</strain>
    </source>
</reference>
<dbReference type="Proteomes" id="UP001307889">
    <property type="component" value="Chromosome 1"/>
</dbReference>
<evidence type="ECO:0000313" key="2">
    <source>
        <dbReference type="EMBL" id="BES89593.1"/>
    </source>
</evidence>
<evidence type="ECO:0008006" key="4">
    <source>
        <dbReference type="Google" id="ProtNLM"/>
    </source>
</evidence>